<dbReference type="RefSeq" id="WP_092108376.1">
    <property type="nucleotide sequence ID" value="NZ_FOCN01000004.1"/>
</dbReference>
<dbReference type="AlphaFoldDB" id="A0A1H8E1K6"/>
<protein>
    <recommendedName>
        <fullName evidence="3">Integral membrane protein</fullName>
    </recommendedName>
</protein>
<evidence type="ECO:0000313" key="2">
    <source>
        <dbReference type="Proteomes" id="UP000297654"/>
    </source>
</evidence>
<keyword evidence="2" id="KW-1185">Reference proteome</keyword>
<organism evidence="1 2">
    <name type="scientific">Cryobacterium luteum</name>
    <dbReference type="NCBI Taxonomy" id="1424661"/>
    <lineage>
        <taxon>Bacteria</taxon>
        <taxon>Bacillati</taxon>
        <taxon>Actinomycetota</taxon>
        <taxon>Actinomycetes</taxon>
        <taxon>Micrococcales</taxon>
        <taxon>Microbacteriaceae</taxon>
        <taxon>Cryobacterium</taxon>
    </lineage>
</organism>
<sequence>MELLFVALFGAVIGLGARYLLPGRSTQGSVLVPAIGTATASAVWVGLTWLGWNWAGGWIWWLSLGAAAAASVVLNLLIGRRRIHADQRMLQRLAKTGSPDIA</sequence>
<gene>
    <name evidence="1" type="ORF">E3O10_08325</name>
</gene>
<proteinExistence type="predicted"/>
<comment type="caution">
    <text evidence="1">The sequence shown here is derived from an EMBL/GenBank/DDBJ whole genome shotgun (WGS) entry which is preliminary data.</text>
</comment>
<dbReference type="OrthoDB" id="5121696at2"/>
<evidence type="ECO:0008006" key="3">
    <source>
        <dbReference type="Google" id="ProtNLM"/>
    </source>
</evidence>
<name>A0A1H8E1K6_9MICO</name>
<reference evidence="1 2" key="1">
    <citation type="submission" date="2019-03" db="EMBL/GenBank/DDBJ databases">
        <title>Genomics of glacier-inhabiting Cryobacterium strains.</title>
        <authorList>
            <person name="Liu Q."/>
            <person name="Xin Y.-H."/>
        </authorList>
    </citation>
    <scope>NUCLEOTIDE SEQUENCE [LARGE SCALE GENOMIC DNA]</scope>
    <source>
        <strain evidence="1 2">Hh15</strain>
    </source>
</reference>
<dbReference type="EMBL" id="SOFF01000029">
    <property type="protein sequence ID" value="TFB89788.1"/>
    <property type="molecule type" value="Genomic_DNA"/>
</dbReference>
<dbReference type="STRING" id="1424661.SAMN05216281_104109"/>
<evidence type="ECO:0000313" key="1">
    <source>
        <dbReference type="EMBL" id="TFB89788.1"/>
    </source>
</evidence>
<dbReference type="Proteomes" id="UP000297654">
    <property type="component" value="Unassembled WGS sequence"/>
</dbReference>
<accession>A0A1H8E1K6</accession>